<dbReference type="SUPFAM" id="SSF56935">
    <property type="entry name" value="Porins"/>
    <property type="match status" value="1"/>
</dbReference>
<keyword evidence="2 11" id="KW-0813">Transport</keyword>
<dbReference type="Pfam" id="PF00593">
    <property type="entry name" value="TonB_dep_Rec_b-barrel"/>
    <property type="match status" value="1"/>
</dbReference>
<dbReference type="GO" id="GO:0009279">
    <property type="term" value="C:cell outer membrane"/>
    <property type="evidence" value="ECO:0007669"/>
    <property type="project" value="UniProtKB-SubCell"/>
</dbReference>
<feature type="compositionally biased region" description="Low complexity" evidence="13">
    <location>
        <begin position="1"/>
        <end position="16"/>
    </location>
</feature>
<dbReference type="AlphaFoldDB" id="A0A437J3N0"/>
<dbReference type="Pfam" id="PF07715">
    <property type="entry name" value="Plug"/>
    <property type="match status" value="1"/>
</dbReference>
<dbReference type="CDD" id="cd01347">
    <property type="entry name" value="ligand_gated_channel"/>
    <property type="match status" value="1"/>
</dbReference>
<protein>
    <submittedName>
        <fullName evidence="16">TonB-dependent receptor</fullName>
    </submittedName>
</protein>
<dbReference type="InterPro" id="IPR036942">
    <property type="entry name" value="Beta-barrel_TonB_sf"/>
</dbReference>
<comment type="subcellular location">
    <subcellularLocation>
        <location evidence="1 11">Cell outer membrane</location>
        <topology evidence="1 11">Multi-pass membrane protein</topology>
    </subcellularLocation>
</comment>
<evidence type="ECO:0000256" key="9">
    <source>
        <dbReference type="ARBA" id="ARBA00023136"/>
    </source>
</evidence>
<dbReference type="PROSITE" id="PS52016">
    <property type="entry name" value="TONB_DEPENDENT_REC_3"/>
    <property type="match status" value="1"/>
</dbReference>
<evidence type="ECO:0000256" key="1">
    <source>
        <dbReference type="ARBA" id="ARBA00004571"/>
    </source>
</evidence>
<dbReference type="OrthoDB" id="9760333at2"/>
<evidence type="ECO:0000256" key="6">
    <source>
        <dbReference type="ARBA" id="ARBA00023004"/>
    </source>
</evidence>
<dbReference type="InterPro" id="IPR012910">
    <property type="entry name" value="Plug_dom"/>
</dbReference>
<keyword evidence="4" id="KW-0410">Iron transport</keyword>
<evidence type="ECO:0000256" key="8">
    <source>
        <dbReference type="ARBA" id="ARBA00023077"/>
    </source>
</evidence>
<evidence type="ECO:0000256" key="10">
    <source>
        <dbReference type="ARBA" id="ARBA00023237"/>
    </source>
</evidence>
<evidence type="ECO:0000256" key="7">
    <source>
        <dbReference type="ARBA" id="ARBA00023065"/>
    </source>
</evidence>
<comment type="similarity">
    <text evidence="11 12">Belongs to the TonB-dependent receptor family.</text>
</comment>
<keyword evidence="10 11" id="KW-0998">Cell outer membrane</keyword>
<dbReference type="EMBL" id="RZUL01000010">
    <property type="protein sequence ID" value="RVT39148.1"/>
    <property type="molecule type" value="Genomic_DNA"/>
</dbReference>
<gene>
    <name evidence="16" type="ORF">ENE74_16375</name>
</gene>
<keyword evidence="17" id="KW-1185">Reference proteome</keyword>
<evidence type="ECO:0000256" key="13">
    <source>
        <dbReference type="SAM" id="MobiDB-lite"/>
    </source>
</evidence>
<keyword evidence="5 11" id="KW-0812">Transmembrane</keyword>
<comment type="caution">
    <text evidence="16">The sequence shown here is derived from an EMBL/GenBank/DDBJ whole genome shotgun (WGS) entry which is preliminary data.</text>
</comment>
<evidence type="ECO:0000313" key="17">
    <source>
        <dbReference type="Proteomes" id="UP000282977"/>
    </source>
</evidence>
<evidence type="ECO:0000256" key="12">
    <source>
        <dbReference type="RuleBase" id="RU003357"/>
    </source>
</evidence>
<evidence type="ECO:0000256" key="5">
    <source>
        <dbReference type="ARBA" id="ARBA00022692"/>
    </source>
</evidence>
<feature type="region of interest" description="Disordered" evidence="13">
    <location>
        <begin position="1"/>
        <end position="26"/>
    </location>
</feature>
<keyword evidence="9 11" id="KW-0472">Membrane</keyword>
<sequence>MPAAFRRCAASSPARSARPKDRRLNQPPCALRLRTNKKGRIKMISSNTRYRQQCGVDRAFRLTLCRVSTVALIASALSAVPVHAQQAVVGDNLEQIENTGVVDLVVTARKRSESMQSVPIAISALGGEQLQQRDVQSVMDLMSVIPNFQAPKNTVSFAAPQFYLRGAGRANNNWNAENAVAVFVDDIYLQSTAAAYVDMIDFERVEVLRGPQGTLYGRNATVGAIKFVPRKPDLRDVTASASVTFGSRNRIDVKGNISVPLIADRLAIKLDGYRTQNDGFMKQVDAANRVLRDDISETLHYGARLATYFKPSDTLEFELNLDFFEQDDGTNLMTPIAPPDPTSLAQLLSKNGSVRFTPVYGVNRGALEPLTAIGGFERKPGHRFDGYGAVFKASAETDIGTLKSITGFRHYDGRYLSQLGSDFTRSTIFGITLGSTVESREDYDQFTQELQLSGSIGDRFNYTLGAFYFSNQWGQLQYGSTIGVPVEFSPVTQPGFTERFGGSYQDTFQDAKSYALYLDATWEVIDNIFLLGGLRQTWDKKKVRYDSLFEDNQTRYPGFPVFPRENFSKFTPRVGVNWQATRNILLYATYTTGYKAGNLEGDRATDPVPASRFLAPETVKTFEAGIKADWFDGTLRTNVTAFSSKFTNHADLISPQTVAISDQRINGLEAEVTWVPTAGLQFYVNLGLLDAKYIRADSSHPIFAPDFTGFAPGLNAKPVSTPDYSFSAGANYTFDLRDVGSIMINAAMDGVGDHFNGLGVANLDSERVESYEVANASITYLTRSEKITATLGVENLFDKTYWVTGFFGSVPEYAGRAYADRRTWYVRLNYRY</sequence>
<evidence type="ECO:0000256" key="3">
    <source>
        <dbReference type="ARBA" id="ARBA00022452"/>
    </source>
</evidence>
<feature type="domain" description="TonB-dependent receptor-like beta-barrel" evidence="14">
    <location>
        <begin position="384"/>
        <end position="796"/>
    </location>
</feature>
<dbReference type="Proteomes" id="UP000282977">
    <property type="component" value="Unassembled WGS sequence"/>
</dbReference>
<proteinExistence type="inferred from homology"/>
<dbReference type="PANTHER" id="PTHR32552:SF81">
    <property type="entry name" value="TONB-DEPENDENT OUTER MEMBRANE RECEPTOR"/>
    <property type="match status" value="1"/>
</dbReference>
<dbReference type="GO" id="GO:0006826">
    <property type="term" value="P:iron ion transport"/>
    <property type="evidence" value="ECO:0007669"/>
    <property type="project" value="UniProtKB-KW"/>
</dbReference>
<dbReference type="InterPro" id="IPR000531">
    <property type="entry name" value="Beta-barrel_TonB"/>
</dbReference>
<dbReference type="InterPro" id="IPR039426">
    <property type="entry name" value="TonB-dep_rcpt-like"/>
</dbReference>
<dbReference type="Gene3D" id="2.40.170.20">
    <property type="entry name" value="TonB-dependent receptor, beta-barrel domain"/>
    <property type="match status" value="1"/>
</dbReference>
<keyword evidence="3 11" id="KW-1134">Transmembrane beta strand</keyword>
<evidence type="ECO:0000256" key="4">
    <source>
        <dbReference type="ARBA" id="ARBA00022496"/>
    </source>
</evidence>
<keyword evidence="16" id="KW-0675">Receptor</keyword>
<keyword evidence="7" id="KW-0406">Ion transport</keyword>
<reference evidence="16 17" key="1">
    <citation type="submission" date="2019-01" db="EMBL/GenBank/DDBJ databases">
        <authorList>
            <person name="Chen W.-M."/>
        </authorList>
    </citation>
    <scope>NUCLEOTIDE SEQUENCE [LARGE SCALE GENOMIC DNA]</scope>
    <source>
        <strain evidence="16 17">TLA-22</strain>
    </source>
</reference>
<organism evidence="16 17">
    <name type="scientific">Sphingobium algorifonticola</name>
    <dbReference type="NCBI Taxonomy" id="2008318"/>
    <lineage>
        <taxon>Bacteria</taxon>
        <taxon>Pseudomonadati</taxon>
        <taxon>Pseudomonadota</taxon>
        <taxon>Alphaproteobacteria</taxon>
        <taxon>Sphingomonadales</taxon>
        <taxon>Sphingomonadaceae</taxon>
        <taxon>Sphingobium</taxon>
    </lineage>
</organism>
<keyword evidence="6" id="KW-0408">Iron</keyword>
<evidence type="ECO:0000259" key="15">
    <source>
        <dbReference type="Pfam" id="PF07715"/>
    </source>
</evidence>
<accession>A0A437J3N0</accession>
<evidence type="ECO:0000259" key="14">
    <source>
        <dbReference type="Pfam" id="PF00593"/>
    </source>
</evidence>
<name>A0A437J3N0_9SPHN</name>
<keyword evidence="8 12" id="KW-0798">TonB box</keyword>
<evidence type="ECO:0000256" key="11">
    <source>
        <dbReference type="PROSITE-ProRule" id="PRU01360"/>
    </source>
</evidence>
<dbReference type="PANTHER" id="PTHR32552">
    <property type="entry name" value="FERRICHROME IRON RECEPTOR-RELATED"/>
    <property type="match status" value="1"/>
</dbReference>
<evidence type="ECO:0000256" key="2">
    <source>
        <dbReference type="ARBA" id="ARBA00022448"/>
    </source>
</evidence>
<feature type="domain" description="TonB-dependent receptor plug" evidence="15">
    <location>
        <begin position="116"/>
        <end position="223"/>
    </location>
</feature>
<evidence type="ECO:0000313" key="16">
    <source>
        <dbReference type="EMBL" id="RVT39148.1"/>
    </source>
</evidence>